<dbReference type="PANTHER" id="PTHR12840">
    <property type="entry name" value="NADH-UBIQUINONE OXIDOREDUCTASE ASHI SUBUNIT"/>
    <property type="match status" value="1"/>
</dbReference>
<keyword evidence="1" id="KW-1133">Transmembrane helix</keyword>
<comment type="caution">
    <text evidence="2">The sequence shown here is derived from an EMBL/GenBank/DDBJ whole genome shotgun (WGS) entry which is preliminary data.</text>
</comment>
<keyword evidence="1" id="KW-0812">Transmembrane</keyword>
<dbReference type="OrthoDB" id="2014058at2759"/>
<feature type="transmembrane region" description="Helical" evidence="1">
    <location>
        <begin position="130"/>
        <end position="148"/>
    </location>
</feature>
<evidence type="ECO:0000256" key="1">
    <source>
        <dbReference type="SAM" id="Phobius"/>
    </source>
</evidence>
<evidence type="ECO:0000313" key="2">
    <source>
        <dbReference type="EMBL" id="CAB3364539.1"/>
    </source>
</evidence>
<proteinExistence type="predicted"/>
<name>A0A8S1CH11_9INSE</name>
<dbReference type="AlphaFoldDB" id="A0A8S1CH11"/>
<evidence type="ECO:0000313" key="3">
    <source>
        <dbReference type="Proteomes" id="UP000494165"/>
    </source>
</evidence>
<dbReference type="InterPro" id="IPR008699">
    <property type="entry name" value="NDUFB8"/>
</dbReference>
<dbReference type="Proteomes" id="UP000494165">
    <property type="component" value="Unassembled WGS sequence"/>
</dbReference>
<dbReference type="GO" id="GO:0005739">
    <property type="term" value="C:mitochondrion"/>
    <property type="evidence" value="ECO:0007669"/>
    <property type="project" value="InterPro"/>
</dbReference>
<dbReference type="Pfam" id="PF05821">
    <property type="entry name" value="NDUF_B8"/>
    <property type="match status" value="1"/>
</dbReference>
<dbReference type="EMBL" id="CADEPI010000016">
    <property type="protein sequence ID" value="CAB3364539.1"/>
    <property type="molecule type" value="Genomic_DNA"/>
</dbReference>
<accession>A0A8S1CH11</accession>
<gene>
    <name evidence="2" type="ORF">CLODIP_2_CD09239</name>
</gene>
<keyword evidence="1" id="KW-0472">Membrane</keyword>
<dbReference type="PANTHER" id="PTHR12840:SF1">
    <property type="entry name" value="NADH DEHYDROGENASE [UBIQUINONE] 1 BETA SUBCOMPLEX SUBUNIT 8, MITOCHONDRIAL"/>
    <property type="match status" value="1"/>
</dbReference>
<sequence length="174" mass="19829">MALLRSLVRKGLSSSTGKNITFQALRSAGGWNKDFAPGPFPKTEEERRAAAKRYNMHPDEYQPYPDESYGMGDYPKLPDISGESKDPYYNWDFPEHKRNFGDPIHAHADAIGEDRWNISAKPKIPYKTQILVSIGFIGSLIGIYFLTYDFTYYQPVMPKQLPANGVHYTFEPAE</sequence>
<reference evidence="2 3" key="1">
    <citation type="submission" date="2020-04" db="EMBL/GenBank/DDBJ databases">
        <authorList>
            <person name="Alioto T."/>
            <person name="Alioto T."/>
            <person name="Gomez Garrido J."/>
        </authorList>
    </citation>
    <scope>NUCLEOTIDE SEQUENCE [LARGE SCALE GENOMIC DNA]</scope>
</reference>
<evidence type="ECO:0008006" key="4">
    <source>
        <dbReference type="Google" id="ProtNLM"/>
    </source>
</evidence>
<organism evidence="2 3">
    <name type="scientific">Cloeon dipterum</name>
    <dbReference type="NCBI Taxonomy" id="197152"/>
    <lineage>
        <taxon>Eukaryota</taxon>
        <taxon>Metazoa</taxon>
        <taxon>Ecdysozoa</taxon>
        <taxon>Arthropoda</taxon>
        <taxon>Hexapoda</taxon>
        <taxon>Insecta</taxon>
        <taxon>Pterygota</taxon>
        <taxon>Palaeoptera</taxon>
        <taxon>Ephemeroptera</taxon>
        <taxon>Pisciforma</taxon>
        <taxon>Baetidae</taxon>
        <taxon>Cloeon</taxon>
    </lineage>
</organism>
<keyword evidence="3" id="KW-1185">Reference proteome</keyword>
<protein>
    <recommendedName>
        <fullName evidence="4">NADH dehydrogenase [ubiquinone] 1 beta subcomplex subunit 8, mitochondrial</fullName>
    </recommendedName>
</protein>